<comment type="caution">
    <text evidence="2">The sequence shown here is derived from an EMBL/GenBank/DDBJ whole genome shotgun (WGS) entry which is preliminary data.</text>
</comment>
<accession>A0AAW1HYH1</accession>
<sequence>MDGMKLRPPGPNHRRTTLSHCDPTQNHGITFYNSPSTTTRANTEAAPTTTSYNERLTTNKPNNPTSSTKYATVNFPKHSRAYPFRPPITTDVRGVAIATASKLQHRSFLLLQFAYNAFNLFKKFSKLAFISIHR</sequence>
<dbReference type="AlphaFoldDB" id="A0AAW1HYH1"/>
<proteinExistence type="predicted"/>
<feature type="region of interest" description="Disordered" evidence="1">
    <location>
        <begin position="1"/>
        <end position="67"/>
    </location>
</feature>
<feature type="compositionally biased region" description="Polar residues" evidence="1">
    <location>
        <begin position="18"/>
        <end position="56"/>
    </location>
</feature>
<organism evidence="2 3">
    <name type="scientific">Saponaria officinalis</name>
    <name type="common">Common soapwort</name>
    <name type="synonym">Lychnis saponaria</name>
    <dbReference type="NCBI Taxonomy" id="3572"/>
    <lineage>
        <taxon>Eukaryota</taxon>
        <taxon>Viridiplantae</taxon>
        <taxon>Streptophyta</taxon>
        <taxon>Embryophyta</taxon>
        <taxon>Tracheophyta</taxon>
        <taxon>Spermatophyta</taxon>
        <taxon>Magnoliopsida</taxon>
        <taxon>eudicotyledons</taxon>
        <taxon>Gunneridae</taxon>
        <taxon>Pentapetalae</taxon>
        <taxon>Caryophyllales</taxon>
        <taxon>Caryophyllaceae</taxon>
        <taxon>Caryophylleae</taxon>
        <taxon>Saponaria</taxon>
    </lineage>
</organism>
<dbReference type="EMBL" id="JBDFQZ010000010">
    <property type="protein sequence ID" value="KAK9681821.1"/>
    <property type="molecule type" value="Genomic_DNA"/>
</dbReference>
<dbReference type="Proteomes" id="UP001443914">
    <property type="component" value="Unassembled WGS sequence"/>
</dbReference>
<reference evidence="2" key="1">
    <citation type="submission" date="2024-03" db="EMBL/GenBank/DDBJ databases">
        <title>WGS assembly of Saponaria officinalis var. Norfolk2.</title>
        <authorList>
            <person name="Jenkins J."/>
            <person name="Shu S."/>
            <person name="Grimwood J."/>
            <person name="Barry K."/>
            <person name="Goodstein D."/>
            <person name="Schmutz J."/>
            <person name="Leebens-Mack J."/>
            <person name="Osbourn A."/>
        </authorList>
    </citation>
    <scope>NUCLEOTIDE SEQUENCE [LARGE SCALE GENOMIC DNA]</scope>
    <source>
        <strain evidence="2">JIC</strain>
    </source>
</reference>
<feature type="compositionally biased region" description="Low complexity" evidence="1">
    <location>
        <begin position="58"/>
        <end position="67"/>
    </location>
</feature>
<gene>
    <name evidence="2" type="ORF">RND81_10G029800</name>
</gene>
<evidence type="ECO:0000256" key="1">
    <source>
        <dbReference type="SAM" id="MobiDB-lite"/>
    </source>
</evidence>
<protein>
    <submittedName>
        <fullName evidence="2">Uncharacterized protein</fullName>
    </submittedName>
</protein>
<name>A0AAW1HYH1_SAPOF</name>
<evidence type="ECO:0000313" key="3">
    <source>
        <dbReference type="Proteomes" id="UP001443914"/>
    </source>
</evidence>
<keyword evidence="3" id="KW-1185">Reference proteome</keyword>
<evidence type="ECO:0000313" key="2">
    <source>
        <dbReference type="EMBL" id="KAK9681821.1"/>
    </source>
</evidence>